<dbReference type="KEGG" id="amus:LMH87_001728"/>
<proteinExistence type="predicted"/>
<dbReference type="RefSeq" id="XP_056050129.1">
    <property type="nucleotide sequence ID" value="XM_056193052.1"/>
</dbReference>
<feature type="region of interest" description="Disordered" evidence="1">
    <location>
        <begin position="40"/>
        <end position="64"/>
    </location>
</feature>
<organism evidence="2 3">
    <name type="scientific">Akanthomyces muscarius</name>
    <name type="common">Entomopathogenic fungus</name>
    <name type="synonym">Lecanicillium muscarium</name>
    <dbReference type="NCBI Taxonomy" id="2231603"/>
    <lineage>
        <taxon>Eukaryota</taxon>
        <taxon>Fungi</taxon>
        <taxon>Dikarya</taxon>
        <taxon>Ascomycota</taxon>
        <taxon>Pezizomycotina</taxon>
        <taxon>Sordariomycetes</taxon>
        <taxon>Hypocreomycetidae</taxon>
        <taxon>Hypocreales</taxon>
        <taxon>Cordycipitaceae</taxon>
        <taxon>Akanthomyces</taxon>
    </lineage>
</organism>
<dbReference type="AlphaFoldDB" id="A0A9W8UIY9"/>
<dbReference type="GeneID" id="80888887"/>
<protein>
    <submittedName>
        <fullName evidence="2">Uncharacterized protein</fullName>
    </submittedName>
</protein>
<keyword evidence="3" id="KW-1185">Reference proteome</keyword>
<evidence type="ECO:0000313" key="2">
    <source>
        <dbReference type="EMBL" id="KAJ4147188.1"/>
    </source>
</evidence>
<reference evidence="2" key="1">
    <citation type="journal article" date="2023" name="Access Microbiol">
        <title>De-novo genome assembly for Akanthomyces muscarius, a biocontrol agent of insect agricultural pests.</title>
        <authorList>
            <person name="Erdos Z."/>
            <person name="Studholme D.J."/>
            <person name="Raymond B."/>
            <person name="Sharma M."/>
        </authorList>
    </citation>
    <scope>NUCLEOTIDE SEQUENCE</scope>
    <source>
        <strain evidence="2">Ve6</strain>
    </source>
</reference>
<accession>A0A9W8UIY9</accession>
<evidence type="ECO:0000256" key="1">
    <source>
        <dbReference type="SAM" id="MobiDB-lite"/>
    </source>
</evidence>
<dbReference type="Proteomes" id="UP001144673">
    <property type="component" value="Chromosome 3"/>
</dbReference>
<dbReference type="EMBL" id="JAJHUN010000010">
    <property type="protein sequence ID" value="KAJ4147188.1"/>
    <property type="molecule type" value="Genomic_DNA"/>
</dbReference>
<sequence>MENSSRKKQLSTKIASPAQYHLWNVKGQMNHPGYLRDGFREECRSGGGPSLSTSDRAAQSWPDPRTKPHIFTNCHILISWSATDRVTTFLLPPSHFGV</sequence>
<comment type="caution">
    <text evidence="2">The sequence shown here is derived from an EMBL/GenBank/DDBJ whole genome shotgun (WGS) entry which is preliminary data.</text>
</comment>
<evidence type="ECO:0000313" key="3">
    <source>
        <dbReference type="Proteomes" id="UP001144673"/>
    </source>
</evidence>
<name>A0A9W8UIY9_AKAMU</name>
<gene>
    <name evidence="2" type="ORF">LMH87_001728</name>
</gene>